<keyword evidence="1" id="KW-0479">Metal-binding</keyword>
<evidence type="ECO:0000259" key="5">
    <source>
        <dbReference type="PROSITE" id="PS50865"/>
    </source>
</evidence>
<dbReference type="AlphaFoldDB" id="A0A5C3P1H5"/>
<evidence type="ECO:0000313" key="6">
    <source>
        <dbReference type="EMBL" id="TFK82859.1"/>
    </source>
</evidence>
<protein>
    <recommendedName>
        <fullName evidence="5">MYND-type domain-containing protein</fullName>
    </recommendedName>
</protein>
<dbReference type="InParanoid" id="A0A5C3P1H5"/>
<evidence type="ECO:0000313" key="7">
    <source>
        <dbReference type="Proteomes" id="UP000308197"/>
    </source>
</evidence>
<accession>A0A5C3P1H5</accession>
<dbReference type="SUPFAM" id="SSF144232">
    <property type="entry name" value="HIT/MYND zinc finger-like"/>
    <property type="match status" value="1"/>
</dbReference>
<dbReference type="Proteomes" id="UP000308197">
    <property type="component" value="Unassembled WGS sequence"/>
</dbReference>
<dbReference type="Pfam" id="PF01753">
    <property type="entry name" value="zf-MYND"/>
    <property type="match status" value="1"/>
</dbReference>
<keyword evidence="2 4" id="KW-0863">Zinc-finger</keyword>
<keyword evidence="3" id="KW-0862">Zinc</keyword>
<evidence type="ECO:0000256" key="3">
    <source>
        <dbReference type="ARBA" id="ARBA00022833"/>
    </source>
</evidence>
<evidence type="ECO:0000256" key="4">
    <source>
        <dbReference type="PROSITE-ProRule" id="PRU00134"/>
    </source>
</evidence>
<sequence length="310" mass="34533">MNDDSWNDSPAIPLPLGGPGQVPRCDQCKRQGTSEILKRCGGCSTMLYCSKECQKAAWPSHKSFCRLPPSRATELTVNPSPINIAKIVKEWILLHASTFKALLNTTVYLGGGVAHALSTPRGIVCRLVMRRDWDGNPAAPFHLVSLVLEHRDNAEVLGGQWDGLMASCKKAEEPFRATQSSTIAGVVPIVFWIKDNGGFLVNNYFPVTRTRLADDTALDERTRIALFGLNVHCKRCLDGGFVYNEIKELRGAGTGALDLGRYRKKGKKWKWERRALDDPELMEMWLQNSALTGGMTVPETWKVYDELRLS</sequence>
<dbReference type="GO" id="GO:0008270">
    <property type="term" value="F:zinc ion binding"/>
    <property type="evidence" value="ECO:0007669"/>
    <property type="project" value="UniProtKB-KW"/>
</dbReference>
<evidence type="ECO:0000256" key="1">
    <source>
        <dbReference type="ARBA" id="ARBA00022723"/>
    </source>
</evidence>
<dbReference type="EMBL" id="ML211443">
    <property type="protein sequence ID" value="TFK82859.1"/>
    <property type="molecule type" value="Genomic_DNA"/>
</dbReference>
<dbReference type="InterPro" id="IPR002893">
    <property type="entry name" value="Znf_MYND"/>
</dbReference>
<evidence type="ECO:0000256" key="2">
    <source>
        <dbReference type="ARBA" id="ARBA00022771"/>
    </source>
</evidence>
<dbReference type="PROSITE" id="PS50865">
    <property type="entry name" value="ZF_MYND_2"/>
    <property type="match status" value="1"/>
</dbReference>
<feature type="domain" description="MYND-type" evidence="5">
    <location>
        <begin position="25"/>
        <end position="65"/>
    </location>
</feature>
<dbReference type="PROSITE" id="PS01360">
    <property type="entry name" value="ZF_MYND_1"/>
    <property type="match status" value="1"/>
</dbReference>
<proteinExistence type="predicted"/>
<dbReference type="STRING" id="1314778.A0A5C3P1H5"/>
<reference evidence="6 7" key="1">
    <citation type="journal article" date="2019" name="Nat. Ecol. Evol.">
        <title>Megaphylogeny resolves global patterns of mushroom evolution.</title>
        <authorList>
            <person name="Varga T."/>
            <person name="Krizsan K."/>
            <person name="Foldi C."/>
            <person name="Dima B."/>
            <person name="Sanchez-Garcia M."/>
            <person name="Sanchez-Ramirez S."/>
            <person name="Szollosi G.J."/>
            <person name="Szarkandi J.G."/>
            <person name="Papp V."/>
            <person name="Albert L."/>
            <person name="Andreopoulos W."/>
            <person name="Angelini C."/>
            <person name="Antonin V."/>
            <person name="Barry K.W."/>
            <person name="Bougher N.L."/>
            <person name="Buchanan P."/>
            <person name="Buyck B."/>
            <person name="Bense V."/>
            <person name="Catcheside P."/>
            <person name="Chovatia M."/>
            <person name="Cooper J."/>
            <person name="Damon W."/>
            <person name="Desjardin D."/>
            <person name="Finy P."/>
            <person name="Geml J."/>
            <person name="Haridas S."/>
            <person name="Hughes K."/>
            <person name="Justo A."/>
            <person name="Karasinski D."/>
            <person name="Kautmanova I."/>
            <person name="Kiss B."/>
            <person name="Kocsube S."/>
            <person name="Kotiranta H."/>
            <person name="LaButti K.M."/>
            <person name="Lechner B.E."/>
            <person name="Liimatainen K."/>
            <person name="Lipzen A."/>
            <person name="Lukacs Z."/>
            <person name="Mihaltcheva S."/>
            <person name="Morgado L.N."/>
            <person name="Niskanen T."/>
            <person name="Noordeloos M.E."/>
            <person name="Ohm R.A."/>
            <person name="Ortiz-Santana B."/>
            <person name="Ovrebo C."/>
            <person name="Racz N."/>
            <person name="Riley R."/>
            <person name="Savchenko A."/>
            <person name="Shiryaev A."/>
            <person name="Soop K."/>
            <person name="Spirin V."/>
            <person name="Szebenyi C."/>
            <person name="Tomsovsky M."/>
            <person name="Tulloss R.E."/>
            <person name="Uehling J."/>
            <person name="Grigoriev I.V."/>
            <person name="Vagvolgyi C."/>
            <person name="Papp T."/>
            <person name="Martin F.M."/>
            <person name="Miettinen O."/>
            <person name="Hibbett D.S."/>
            <person name="Nagy L.G."/>
        </authorList>
    </citation>
    <scope>NUCLEOTIDE SEQUENCE [LARGE SCALE GENOMIC DNA]</scope>
    <source>
        <strain evidence="6 7">HHB13444</strain>
    </source>
</reference>
<gene>
    <name evidence="6" type="ORF">K466DRAFT_555992</name>
</gene>
<organism evidence="6 7">
    <name type="scientific">Polyporus arcularius HHB13444</name>
    <dbReference type="NCBI Taxonomy" id="1314778"/>
    <lineage>
        <taxon>Eukaryota</taxon>
        <taxon>Fungi</taxon>
        <taxon>Dikarya</taxon>
        <taxon>Basidiomycota</taxon>
        <taxon>Agaricomycotina</taxon>
        <taxon>Agaricomycetes</taxon>
        <taxon>Polyporales</taxon>
        <taxon>Polyporaceae</taxon>
        <taxon>Polyporus</taxon>
    </lineage>
</organism>
<name>A0A5C3P1H5_9APHY</name>
<keyword evidence="7" id="KW-1185">Reference proteome</keyword>
<dbReference type="Gene3D" id="6.10.140.2220">
    <property type="match status" value="1"/>
</dbReference>